<accession>A0A8B7VLI2</accession>
<keyword evidence="2" id="KW-0418">Kinase</keyword>
<dbReference type="GO" id="GO:0005634">
    <property type="term" value="C:nucleus"/>
    <property type="evidence" value="ECO:0007669"/>
    <property type="project" value="UniProtKB-SubCell"/>
</dbReference>
<dbReference type="InterPro" id="IPR024604">
    <property type="entry name" value="GSG2_C"/>
</dbReference>
<dbReference type="Gene3D" id="3.30.200.20">
    <property type="entry name" value="Phosphorylase Kinase, domain 1"/>
    <property type="match status" value="1"/>
</dbReference>
<dbReference type="RefSeq" id="XP_020031989.2">
    <property type="nucleotide sequence ID" value="XM_020176400.2"/>
</dbReference>
<dbReference type="InterPro" id="IPR000719">
    <property type="entry name" value="Prot_kinase_dom"/>
</dbReference>
<keyword evidence="2" id="KW-0808">Transferase</keyword>
<dbReference type="Pfam" id="PF12330">
    <property type="entry name" value="Haspin_kinase"/>
    <property type="match status" value="1"/>
</dbReference>
<name>A0A8B7VLI2_CASCN</name>
<dbReference type="CTD" id="83903"/>
<dbReference type="PANTHER" id="PTHR24419">
    <property type="entry name" value="INTERLEUKIN-1 RECEPTOR-ASSOCIATED KINASE"/>
    <property type="match status" value="1"/>
</dbReference>
<dbReference type="GO" id="GO:0005694">
    <property type="term" value="C:chromosome"/>
    <property type="evidence" value="ECO:0007669"/>
    <property type="project" value="UniProtKB-SubCell"/>
</dbReference>
<dbReference type="KEGG" id="ccan:109694458"/>
<sequence>MAASRSRAGSRLFRTYGAGGGGRPRCRLGGEAVRWFSPQDRKRFFSSSASSDASCEPSHSVPSDDPDDPDFPGSPVGRRRRRPGARRALTATPRRQRLRARPPQKCSTPCGPYRPPPFPSRNPGRLSPDLSVCSQPEDGDELGTSASLFSSPASPEAPASPDAASAAPSDFSSPDRTSLPDSREAYTGGGRFTRMALRAHASLRSALCNLTDSGSPEDSEFRTDEKDVKGSCSKRRRKGDRLGAPALSGMGKKRAADQGSCQKTGSQGAVRIDYEEARGCSGFIVPGKVDRLKRAEPSQKRKHQEAVETSVLHSHQTKKGQKMGEDSSLSQDLTHLQKTCSWTKAKASFSFHKKKIVTDVLEACSNYTIATSLSGSLLSNRSVVNRTNSALSPWHSSSLYLLSPLKTLHVVDKKASDAEKVYGECNQEGPIPFSCCLSTRKLEYCEKIGEGVFGEVFQTITDHTPVALKIIAIEGPDLVNGSHQKTFEEILPEIIISKELSLLSDETCNRTEGFIGLNSVHCVQGCYPPLLLKAWDHYNSTKGSANDRPDFFEEDQLFIVLEFEFGGIDLEQMKTKLPSIATAKSILHQITASLAVAEASLHFEHRDLHWGNVLLKKTNLKELHYTLNGKTSTIPTRGLQVNIIDYTLSRLERDGIVVFCDISMDEDLFTGEGDYQFEIYRLMRKENNNCWGEYHPYNNVLWLHYLTDKILNQMTFKKKCSTPAMRQVKRQLQHFQRTVLNFSSAADLLCQHSLFK</sequence>
<dbReference type="Proteomes" id="UP001732720">
    <property type="component" value="Chromosome 11"/>
</dbReference>
<dbReference type="OrthoDB" id="21018at2759"/>
<dbReference type="GO" id="GO:0035556">
    <property type="term" value="P:intracellular signal transduction"/>
    <property type="evidence" value="ECO:0007669"/>
    <property type="project" value="TreeGrafter"/>
</dbReference>
<dbReference type="FunFam" id="1.10.510.10:FF:000401">
    <property type="entry name" value="serine/threonine-protein kinase haspin"/>
    <property type="match status" value="1"/>
</dbReference>
<dbReference type="InterPro" id="IPR011009">
    <property type="entry name" value="Kinase-like_dom_sf"/>
</dbReference>
<dbReference type="SMART" id="SM01331">
    <property type="entry name" value="DUF3635"/>
    <property type="match status" value="1"/>
</dbReference>
<dbReference type="GO" id="GO:1901991">
    <property type="term" value="P:negative regulation of mitotic cell cycle phase transition"/>
    <property type="evidence" value="ECO:0007669"/>
    <property type="project" value="UniProtKB-ARBA"/>
</dbReference>
<evidence type="ECO:0000313" key="1">
    <source>
        <dbReference type="Proteomes" id="UP001732720"/>
    </source>
</evidence>
<dbReference type="PROSITE" id="PS50011">
    <property type="entry name" value="PROTEIN_KINASE_DOM"/>
    <property type="match status" value="1"/>
</dbReference>
<dbReference type="SUPFAM" id="SSF56112">
    <property type="entry name" value="Protein kinase-like (PK-like)"/>
    <property type="match status" value="1"/>
</dbReference>
<dbReference type="GO" id="GO:0000278">
    <property type="term" value="P:mitotic cell cycle"/>
    <property type="evidence" value="ECO:0007669"/>
    <property type="project" value="TreeGrafter"/>
</dbReference>
<dbReference type="GO" id="GO:0005737">
    <property type="term" value="C:cytoplasm"/>
    <property type="evidence" value="ECO:0007669"/>
    <property type="project" value="TreeGrafter"/>
</dbReference>
<dbReference type="GO" id="GO:0005819">
    <property type="term" value="C:spindle"/>
    <property type="evidence" value="ECO:0007669"/>
    <property type="project" value="UniProtKB-SubCell"/>
</dbReference>
<evidence type="ECO:0000313" key="2">
    <source>
        <dbReference type="RefSeq" id="XP_020031989.2"/>
    </source>
</evidence>
<dbReference type="GO" id="GO:0072354">
    <property type="term" value="F:histone H3T3 kinase activity"/>
    <property type="evidence" value="ECO:0007669"/>
    <property type="project" value="TreeGrafter"/>
</dbReference>
<organism evidence="2">
    <name type="scientific">Castor canadensis</name>
    <name type="common">American beaver</name>
    <dbReference type="NCBI Taxonomy" id="51338"/>
    <lineage>
        <taxon>Eukaryota</taxon>
        <taxon>Metazoa</taxon>
        <taxon>Chordata</taxon>
        <taxon>Craniata</taxon>
        <taxon>Vertebrata</taxon>
        <taxon>Euteleostomi</taxon>
        <taxon>Mammalia</taxon>
        <taxon>Eutheria</taxon>
        <taxon>Euarchontoglires</taxon>
        <taxon>Glires</taxon>
        <taxon>Rodentia</taxon>
        <taxon>Castorimorpha</taxon>
        <taxon>Castoridae</taxon>
        <taxon>Castor</taxon>
    </lineage>
</organism>
<dbReference type="GO" id="GO:0005524">
    <property type="term" value="F:ATP binding"/>
    <property type="evidence" value="ECO:0007669"/>
    <property type="project" value="UniProtKB-UniRule"/>
</dbReference>
<gene>
    <name evidence="2" type="primary">Haspin</name>
</gene>
<protein>
    <submittedName>
        <fullName evidence="2">Serine/threonine-protein kinase haspin</fullName>
    </submittedName>
</protein>
<reference evidence="2" key="1">
    <citation type="submission" date="2025-08" db="UniProtKB">
        <authorList>
            <consortium name="RefSeq"/>
        </authorList>
    </citation>
    <scope>IDENTIFICATION</scope>
</reference>
<dbReference type="PROSITE" id="PS00107">
    <property type="entry name" value="PROTEIN_KINASE_ATP"/>
    <property type="match status" value="1"/>
</dbReference>
<dbReference type="InterPro" id="IPR017441">
    <property type="entry name" value="Protein_kinase_ATP_BS"/>
</dbReference>
<proteinExistence type="predicted"/>
<dbReference type="Gene3D" id="1.10.510.10">
    <property type="entry name" value="Transferase(Phosphotransferase) domain 1"/>
    <property type="match status" value="1"/>
</dbReference>
<keyword evidence="1" id="KW-1185">Reference proteome</keyword>
<dbReference type="PANTHER" id="PTHR24419:SF18">
    <property type="entry name" value="SERINE_THREONINE-PROTEIN KINASE HASPIN"/>
    <property type="match status" value="1"/>
</dbReference>
<dbReference type="GO" id="GO:0051276">
    <property type="term" value="P:chromosome organization"/>
    <property type="evidence" value="ECO:0007669"/>
    <property type="project" value="UniProtKB-ARBA"/>
</dbReference>
<dbReference type="FunFam" id="3.30.200.20:FF:000409">
    <property type="entry name" value="serine/threonine-protein kinase haspin"/>
    <property type="match status" value="1"/>
</dbReference>